<dbReference type="InterPro" id="IPR036909">
    <property type="entry name" value="Cyt_c-like_dom_sf"/>
</dbReference>
<keyword evidence="4" id="KW-0249">Electron transport</keyword>
<feature type="signal peptide" evidence="8">
    <location>
        <begin position="1"/>
        <end position="28"/>
    </location>
</feature>
<keyword evidence="8" id="KW-0732">Signal</keyword>
<evidence type="ECO:0000256" key="2">
    <source>
        <dbReference type="ARBA" id="ARBA00022617"/>
    </source>
</evidence>
<dbReference type="InterPro" id="IPR051459">
    <property type="entry name" value="Cytochrome_c-type_DH"/>
</dbReference>
<evidence type="ECO:0000256" key="8">
    <source>
        <dbReference type="SAM" id="SignalP"/>
    </source>
</evidence>
<dbReference type="GO" id="GO:0005506">
    <property type="term" value="F:iron ion binding"/>
    <property type="evidence" value="ECO:0007669"/>
    <property type="project" value="InterPro"/>
</dbReference>
<dbReference type="SUPFAM" id="SSF46626">
    <property type="entry name" value="Cytochrome c"/>
    <property type="match status" value="1"/>
</dbReference>
<evidence type="ECO:0000256" key="6">
    <source>
        <dbReference type="PROSITE-ProRule" id="PRU00433"/>
    </source>
</evidence>
<dbReference type="Proteomes" id="UP000553442">
    <property type="component" value="Unassembled WGS sequence"/>
</dbReference>
<feature type="region of interest" description="Disordered" evidence="7">
    <location>
        <begin position="28"/>
        <end position="98"/>
    </location>
</feature>
<dbReference type="Pfam" id="PF13442">
    <property type="entry name" value="Cytochrome_CBB3"/>
    <property type="match status" value="1"/>
</dbReference>
<reference evidence="10 11" key="1">
    <citation type="submission" date="2020-08" db="EMBL/GenBank/DDBJ databases">
        <title>Genomic Encyclopedia of Archaeal and Bacterial Type Strains, Phase II (KMG-II): from individual species to whole genera.</title>
        <authorList>
            <person name="Goeker M."/>
        </authorList>
    </citation>
    <scope>NUCLEOTIDE SEQUENCE [LARGE SCALE GENOMIC DNA]</scope>
    <source>
        <strain evidence="10 11">5AG</strain>
    </source>
</reference>
<feature type="compositionally biased region" description="Basic and acidic residues" evidence="7">
    <location>
        <begin position="33"/>
        <end position="66"/>
    </location>
</feature>
<feature type="domain" description="Cytochrome c" evidence="9">
    <location>
        <begin position="117"/>
        <end position="205"/>
    </location>
</feature>
<keyword evidence="3 6" id="KW-0479">Metal-binding</keyword>
<evidence type="ECO:0000256" key="5">
    <source>
        <dbReference type="ARBA" id="ARBA00023004"/>
    </source>
</evidence>
<feature type="compositionally biased region" description="Basic and acidic residues" evidence="7">
    <location>
        <begin position="79"/>
        <end position="91"/>
    </location>
</feature>
<proteinExistence type="predicted"/>
<dbReference type="PROSITE" id="PS51007">
    <property type="entry name" value="CYTC"/>
    <property type="match status" value="1"/>
</dbReference>
<feature type="chain" id="PRO_5031499706" evidence="8">
    <location>
        <begin position="29"/>
        <end position="215"/>
    </location>
</feature>
<accession>A0A7W5PAU3</accession>
<evidence type="ECO:0000256" key="4">
    <source>
        <dbReference type="ARBA" id="ARBA00022982"/>
    </source>
</evidence>
<keyword evidence="11" id="KW-1185">Reference proteome</keyword>
<protein>
    <submittedName>
        <fullName evidence="10">Mono/diheme cytochrome c family protein</fullName>
    </submittedName>
</protein>
<dbReference type="GO" id="GO:0009055">
    <property type="term" value="F:electron transfer activity"/>
    <property type="evidence" value="ECO:0007669"/>
    <property type="project" value="InterPro"/>
</dbReference>
<evidence type="ECO:0000256" key="7">
    <source>
        <dbReference type="SAM" id="MobiDB-lite"/>
    </source>
</evidence>
<evidence type="ECO:0000259" key="9">
    <source>
        <dbReference type="PROSITE" id="PS51007"/>
    </source>
</evidence>
<dbReference type="InterPro" id="IPR008168">
    <property type="entry name" value="Cyt_C_IC"/>
</dbReference>
<keyword evidence="2 6" id="KW-0349">Heme</keyword>
<gene>
    <name evidence="10" type="ORF">BDK63_001133</name>
</gene>
<dbReference type="InterPro" id="IPR009056">
    <property type="entry name" value="Cyt_c-like_dom"/>
</dbReference>
<dbReference type="RefSeq" id="WP_183330397.1">
    <property type="nucleotide sequence ID" value="NZ_JACHZF010000007.1"/>
</dbReference>
<evidence type="ECO:0000313" key="10">
    <source>
        <dbReference type="EMBL" id="MBB3330276.1"/>
    </source>
</evidence>
<dbReference type="PRINTS" id="PR00605">
    <property type="entry name" value="CYTCHROMECIC"/>
</dbReference>
<sequence length="215" mass="22388">MSAHRSFRVLAIALASLSLALLAPQAFSGPGDAHAHAAASHEHDQPAPGHADEHPDAAASHHDDHAPSQAPPPAGTATPDRHAAGHGDAPAHAHNGQKRSIPDEWLERESPLWPSDDNLAFGQEVYQRFCAACHGQKGRGDGVAAGVAGFVPAPTNLTLHGAGHAAGEYAWLVRTGNPQSAMPQFAGRLGEEEIWAVVLYVRHALAAGESGNHAH</sequence>
<dbReference type="AlphaFoldDB" id="A0A7W5PAU3"/>
<dbReference type="PANTHER" id="PTHR35008">
    <property type="entry name" value="BLL4482 PROTEIN-RELATED"/>
    <property type="match status" value="1"/>
</dbReference>
<name>A0A7W5PAU3_9GAMM</name>
<evidence type="ECO:0000256" key="1">
    <source>
        <dbReference type="ARBA" id="ARBA00022448"/>
    </source>
</evidence>
<dbReference type="PANTHER" id="PTHR35008:SF8">
    <property type="entry name" value="ALCOHOL DEHYDROGENASE CYTOCHROME C SUBUNIT"/>
    <property type="match status" value="1"/>
</dbReference>
<dbReference type="EMBL" id="JACHZF010000007">
    <property type="protein sequence ID" value="MBB3330276.1"/>
    <property type="molecule type" value="Genomic_DNA"/>
</dbReference>
<evidence type="ECO:0000313" key="11">
    <source>
        <dbReference type="Proteomes" id="UP000553442"/>
    </source>
</evidence>
<organism evidence="10 11">
    <name type="scientific">Halomonas campaniensis</name>
    <dbReference type="NCBI Taxonomy" id="213554"/>
    <lineage>
        <taxon>Bacteria</taxon>
        <taxon>Pseudomonadati</taxon>
        <taxon>Pseudomonadota</taxon>
        <taxon>Gammaproteobacteria</taxon>
        <taxon>Oceanospirillales</taxon>
        <taxon>Halomonadaceae</taxon>
        <taxon>Halomonas</taxon>
    </lineage>
</organism>
<dbReference type="GO" id="GO:0020037">
    <property type="term" value="F:heme binding"/>
    <property type="evidence" value="ECO:0007669"/>
    <property type="project" value="InterPro"/>
</dbReference>
<keyword evidence="1" id="KW-0813">Transport</keyword>
<evidence type="ECO:0000256" key="3">
    <source>
        <dbReference type="ARBA" id="ARBA00022723"/>
    </source>
</evidence>
<dbReference type="Gene3D" id="1.10.760.10">
    <property type="entry name" value="Cytochrome c-like domain"/>
    <property type="match status" value="1"/>
</dbReference>
<keyword evidence="5 6" id="KW-0408">Iron</keyword>
<comment type="caution">
    <text evidence="10">The sequence shown here is derived from an EMBL/GenBank/DDBJ whole genome shotgun (WGS) entry which is preliminary data.</text>
</comment>